<evidence type="ECO:0000313" key="3">
    <source>
        <dbReference type="EMBL" id="KZM23535.1"/>
    </source>
</evidence>
<comment type="caution">
    <text evidence="3">The sequence shown here is derived from an EMBL/GenBank/DDBJ whole genome shotgun (WGS) entry which is preliminary data.</text>
</comment>
<reference evidence="3 4" key="1">
    <citation type="journal article" date="2016" name="Sci. Rep.">
        <title>Draft genome sequencing and secretome analysis of fungal phytopathogen Ascochyta rabiei provides insight into the necrotrophic effector repertoire.</title>
        <authorList>
            <person name="Verma S."/>
            <person name="Gazara R.K."/>
            <person name="Nizam S."/>
            <person name="Parween S."/>
            <person name="Chattopadhyay D."/>
            <person name="Verma P.K."/>
        </authorList>
    </citation>
    <scope>NUCLEOTIDE SEQUENCE [LARGE SCALE GENOMIC DNA]</scope>
    <source>
        <strain evidence="3 4">ArDII</strain>
    </source>
</reference>
<name>A0A163E5T5_DIDRA</name>
<dbReference type="AlphaFoldDB" id="A0A163E5T5"/>
<feature type="region of interest" description="Disordered" evidence="1">
    <location>
        <begin position="183"/>
        <end position="269"/>
    </location>
</feature>
<feature type="compositionally biased region" description="Low complexity" evidence="1">
    <location>
        <begin position="184"/>
        <end position="199"/>
    </location>
</feature>
<keyword evidence="2" id="KW-0812">Transmembrane</keyword>
<protein>
    <submittedName>
        <fullName evidence="3">Uncharacterized protein</fullName>
    </submittedName>
</protein>
<evidence type="ECO:0000256" key="2">
    <source>
        <dbReference type="SAM" id="Phobius"/>
    </source>
</evidence>
<proteinExistence type="predicted"/>
<dbReference type="EMBL" id="JYNV01000193">
    <property type="protein sequence ID" value="KZM23535.1"/>
    <property type="molecule type" value="Genomic_DNA"/>
</dbReference>
<keyword evidence="2" id="KW-0472">Membrane</keyword>
<keyword evidence="4" id="KW-1185">Reference proteome</keyword>
<feature type="region of interest" description="Disordered" evidence="1">
    <location>
        <begin position="146"/>
        <end position="166"/>
    </location>
</feature>
<evidence type="ECO:0000313" key="4">
    <source>
        <dbReference type="Proteomes" id="UP000076837"/>
    </source>
</evidence>
<feature type="compositionally biased region" description="Polar residues" evidence="1">
    <location>
        <begin position="220"/>
        <end position="234"/>
    </location>
</feature>
<gene>
    <name evidence="3" type="ORF">ST47_g5328</name>
</gene>
<organism evidence="3 4">
    <name type="scientific">Didymella rabiei</name>
    <name type="common">Chickpea ascochyta blight fungus</name>
    <name type="synonym">Mycosphaerella rabiei</name>
    <dbReference type="NCBI Taxonomy" id="5454"/>
    <lineage>
        <taxon>Eukaryota</taxon>
        <taxon>Fungi</taxon>
        <taxon>Dikarya</taxon>
        <taxon>Ascomycota</taxon>
        <taxon>Pezizomycotina</taxon>
        <taxon>Dothideomycetes</taxon>
        <taxon>Pleosporomycetidae</taxon>
        <taxon>Pleosporales</taxon>
        <taxon>Pleosporineae</taxon>
        <taxon>Didymellaceae</taxon>
        <taxon>Ascochyta</taxon>
    </lineage>
</organism>
<sequence length="269" mass="28981">MTIPNPNIAIADGYKTFTSSASSTEITSSLWLCFLILFIAFNLAKLLGPDIFAIANHNKRIYRGSIDQIKRVYTSSVASAQLYAALGRMCKFTLKTDQTVTVETVNVPGVGILAMVRGLPPNLPTSQLNQVLETTLYCHFQPHPHAPLDTPLPAKNRTSTESAAIDTSHRDLWRGTCIQDAVETSSSALPSSTSPPDASHTQVPRAGGTTTKPRRHLTAPLTNNRAGPSAQNEAVGNDDGAKELNARPLHQSSSLAPHDPLDVDAYTRD</sequence>
<feature type="transmembrane region" description="Helical" evidence="2">
    <location>
        <begin position="29"/>
        <end position="55"/>
    </location>
</feature>
<keyword evidence="2" id="KW-1133">Transmembrane helix</keyword>
<evidence type="ECO:0000256" key="1">
    <source>
        <dbReference type="SAM" id="MobiDB-lite"/>
    </source>
</evidence>
<feature type="compositionally biased region" description="Basic and acidic residues" evidence="1">
    <location>
        <begin position="259"/>
        <end position="269"/>
    </location>
</feature>
<accession>A0A163E5T5</accession>
<dbReference type="Proteomes" id="UP000076837">
    <property type="component" value="Unassembled WGS sequence"/>
</dbReference>